<protein>
    <submittedName>
        <fullName evidence="1">Uncharacterized protein</fullName>
    </submittedName>
</protein>
<accession>A0A5B2TYW7</accession>
<sequence>MFYKIKRKKFYVAIGFLIISCGQGPKKEKAPEIETQGAVEMIEAVVDSIPDDEGFDFLKTISNTKTLKLPHIENTNFDSFIDEDDYEVIDFKAFNLNQIYPDYNAEGRNYRAIAKYTVPIRDNFHSVVVTILKSENEMESVLINYDPEGTIIAHELVSYDEIAEGMSRTVSRISENRLTVDRIFWGNIREVEQIEYEITWDGTIEKVDTKKLNDSFKNYTLINSVLMDLKLDWIQIKTDLIATKVYPENPEETIVVIPEIVDEGEHYFALNSHILIADNRSGKVTHKYFESKKTNEWVSDAIELNGIQIDSTSYQISEDKMAFGVTVSRFGSSRVNPYSNKALSLFVKSGDSLVKVLSNYTVENYGGEWDGDCDGEFNETKKSLRMGQEKNNGYFDIWVDAENSYTHSFKDKNGDCLSEMKLNPKTTILKFNGWRYSEYDTETIAYAEYAPEKKVNVRLENVHVGHAFQMEPFILLSGLYMPKNGKIVFPDTETDNGYRVFLVNEDNEIHYKSKGFGDLYHFEPHFYKSEASDKTIIICQLGFEYPFGGEVFIYQNEKMEHIGTLDIEGYDPEQNGTNYLTEIIEIKEGKTGIEFSFKTDRLILNPGGEHEEVITNNNVFYVYKNNELSLLWNN</sequence>
<evidence type="ECO:0000313" key="1">
    <source>
        <dbReference type="EMBL" id="KAA2218820.1"/>
    </source>
</evidence>
<comment type="caution">
    <text evidence="1">The sequence shown here is derived from an EMBL/GenBank/DDBJ whole genome shotgun (WGS) entry which is preliminary data.</text>
</comment>
<dbReference type="RefSeq" id="WP_154917334.1">
    <property type="nucleotide sequence ID" value="NZ_VUOE01000001.1"/>
</dbReference>
<gene>
    <name evidence="1" type="ORF">F0361_04120</name>
</gene>
<dbReference type="AlphaFoldDB" id="A0A5B2TYW7"/>
<dbReference type="PROSITE" id="PS51257">
    <property type="entry name" value="PROKAR_LIPOPROTEIN"/>
    <property type="match status" value="1"/>
</dbReference>
<reference evidence="1 2" key="1">
    <citation type="submission" date="2019-09" db="EMBL/GenBank/DDBJ databases">
        <authorList>
            <person name="Khan S.A."/>
            <person name="Jeon C.O."/>
            <person name="Chun B.H."/>
            <person name="Jeong S.E."/>
        </authorList>
    </citation>
    <scope>NUCLEOTIDE SEQUENCE [LARGE SCALE GENOMIC DNA]</scope>
    <source>
        <strain evidence="1 2">KCTC 42508</strain>
    </source>
</reference>
<dbReference type="EMBL" id="VUOE01000001">
    <property type="protein sequence ID" value="KAA2218820.1"/>
    <property type="molecule type" value="Genomic_DNA"/>
</dbReference>
<proteinExistence type="predicted"/>
<dbReference type="Proteomes" id="UP000323188">
    <property type="component" value="Unassembled WGS sequence"/>
</dbReference>
<organism evidence="1 2">
    <name type="scientific">Maribacter flavus</name>
    <dbReference type="NCBI Taxonomy" id="1658664"/>
    <lineage>
        <taxon>Bacteria</taxon>
        <taxon>Pseudomonadati</taxon>
        <taxon>Bacteroidota</taxon>
        <taxon>Flavobacteriia</taxon>
        <taxon>Flavobacteriales</taxon>
        <taxon>Flavobacteriaceae</taxon>
        <taxon>Maribacter</taxon>
    </lineage>
</organism>
<evidence type="ECO:0000313" key="2">
    <source>
        <dbReference type="Proteomes" id="UP000323188"/>
    </source>
</evidence>
<name>A0A5B2TYW7_9FLAO</name>